<dbReference type="Pfam" id="PF20431">
    <property type="entry name" value="E_motif"/>
    <property type="match status" value="1"/>
</dbReference>
<dbReference type="NCBIfam" id="TIGR00756">
    <property type="entry name" value="PPR"/>
    <property type="match status" value="1"/>
</dbReference>
<dbReference type="InterPro" id="IPR011990">
    <property type="entry name" value="TPR-like_helical_dom_sf"/>
</dbReference>
<evidence type="ECO:0008006" key="4">
    <source>
        <dbReference type="Google" id="ProtNLM"/>
    </source>
</evidence>
<dbReference type="GO" id="GO:0003723">
    <property type="term" value="F:RNA binding"/>
    <property type="evidence" value="ECO:0007669"/>
    <property type="project" value="InterPro"/>
</dbReference>
<evidence type="ECO:0000256" key="1">
    <source>
        <dbReference type="ARBA" id="ARBA00022737"/>
    </source>
</evidence>
<accession>A0AA88S6M6</accession>
<sequence>MLVGYLNGGNPGSGLKLFRKMACMGIRGNDTTMVTVLTACGRSARWREGRSIHGFIIRTLVNLNLIIDTALIDMYSKCKRSDVARIVFDRMPIKNLVCWNAMILGHCIHGNPEDGLSLYSKVVSKTRPEVREVDFDKGVEPDGRLLPDEITFVGDLGVMLGERIAKALIEENPGNDLSHAFLLNIYAVAGCWEDVARMKDLIKEKGVRRVPGCSLADLKEIVHNLKVGEEWKQEIKEQL</sequence>
<protein>
    <recommendedName>
        <fullName evidence="4">Pentatricopeptide repeat-containing protein</fullName>
    </recommendedName>
</protein>
<dbReference type="EMBL" id="JAVXUP010004441">
    <property type="protein sequence ID" value="KAK2997101.1"/>
    <property type="molecule type" value="Genomic_DNA"/>
</dbReference>
<dbReference type="PANTHER" id="PTHR47926:SF365">
    <property type="entry name" value="DYW DOMAIN-CONTAINING PROTEIN"/>
    <property type="match status" value="1"/>
</dbReference>
<proteinExistence type="predicted"/>
<gene>
    <name evidence="2" type="ORF">RJ639_024815</name>
</gene>
<keyword evidence="3" id="KW-1185">Reference proteome</keyword>
<name>A0AA88S6M6_9ASTE</name>
<dbReference type="InterPro" id="IPR046848">
    <property type="entry name" value="E_motif"/>
</dbReference>
<reference evidence="2" key="1">
    <citation type="submission" date="2022-12" db="EMBL/GenBank/DDBJ databases">
        <title>Draft genome assemblies for two species of Escallonia (Escalloniales).</title>
        <authorList>
            <person name="Chanderbali A."/>
            <person name="Dervinis C."/>
            <person name="Anghel I."/>
            <person name="Soltis D."/>
            <person name="Soltis P."/>
            <person name="Zapata F."/>
        </authorList>
    </citation>
    <scope>NUCLEOTIDE SEQUENCE</scope>
    <source>
        <strain evidence="2">UCBG64.0493</strain>
        <tissue evidence="2">Leaf</tissue>
    </source>
</reference>
<dbReference type="InterPro" id="IPR002885">
    <property type="entry name" value="PPR_rpt"/>
</dbReference>
<feature type="non-terminal residue" evidence="2">
    <location>
        <position position="1"/>
    </location>
</feature>
<dbReference type="PANTHER" id="PTHR47926">
    <property type="entry name" value="PENTATRICOPEPTIDE REPEAT-CONTAINING PROTEIN"/>
    <property type="match status" value="1"/>
</dbReference>
<dbReference type="GO" id="GO:0009451">
    <property type="term" value="P:RNA modification"/>
    <property type="evidence" value="ECO:0007669"/>
    <property type="project" value="InterPro"/>
</dbReference>
<evidence type="ECO:0000313" key="2">
    <source>
        <dbReference type="EMBL" id="KAK2997101.1"/>
    </source>
</evidence>
<dbReference type="Proteomes" id="UP001188597">
    <property type="component" value="Unassembled WGS sequence"/>
</dbReference>
<comment type="caution">
    <text evidence="2">The sequence shown here is derived from an EMBL/GenBank/DDBJ whole genome shotgun (WGS) entry which is preliminary data.</text>
</comment>
<dbReference type="Pfam" id="PF01535">
    <property type="entry name" value="PPR"/>
    <property type="match status" value="3"/>
</dbReference>
<evidence type="ECO:0000313" key="3">
    <source>
        <dbReference type="Proteomes" id="UP001188597"/>
    </source>
</evidence>
<dbReference type="InterPro" id="IPR046960">
    <property type="entry name" value="PPR_At4g14850-like_plant"/>
</dbReference>
<organism evidence="2 3">
    <name type="scientific">Escallonia herrerae</name>
    <dbReference type="NCBI Taxonomy" id="1293975"/>
    <lineage>
        <taxon>Eukaryota</taxon>
        <taxon>Viridiplantae</taxon>
        <taxon>Streptophyta</taxon>
        <taxon>Embryophyta</taxon>
        <taxon>Tracheophyta</taxon>
        <taxon>Spermatophyta</taxon>
        <taxon>Magnoliopsida</taxon>
        <taxon>eudicotyledons</taxon>
        <taxon>Gunneridae</taxon>
        <taxon>Pentapetalae</taxon>
        <taxon>asterids</taxon>
        <taxon>campanulids</taxon>
        <taxon>Escalloniales</taxon>
        <taxon>Escalloniaceae</taxon>
        <taxon>Escallonia</taxon>
    </lineage>
</organism>
<keyword evidence="1" id="KW-0677">Repeat</keyword>
<dbReference type="Gene3D" id="1.25.40.10">
    <property type="entry name" value="Tetratricopeptide repeat domain"/>
    <property type="match status" value="1"/>
</dbReference>
<dbReference type="AlphaFoldDB" id="A0AA88S6M6"/>